<dbReference type="InterPro" id="IPR031158">
    <property type="entry name" value="GH10_AS"/>
</dbReference>
<reference evidence="13" key="1">
    <citation type="submission" date="2020-05" db="EMBL/GenBank/DDBJ databases">
        <title>Phylogenomic resolution of chytrid fungi.</title>
        <authorList>
            <person name="Stajich J.E."/>
            <person name="Amses K."/>
            <person name="Simmons R."/>
            <person name="Seto K."/>
            <person name="Myers J."/>
            <person name="Bonds A."/>
            <person name="Quandt C.A."/>
            <person name="Barry K."/>
            <person name="Liu P."/>
            <person name="Grigoriev I."/>
            <person name="Longcore J.E."/>
            <person name="James T.Y."/>
        </authorList>
    </citation>
    <scope>NUCLEOTIDE SEQUENCE</scope>
    <source>
        <strain evidence="13">JEL0318</strain>
    </source>
</reference>
<sequence length="811" mass="86714">MKFIPAFTFMAASAASVAAQQTLQGLAAAKGKYFGTSVDNSEISDPKLAALAGVDFNVLTPGNPMKWEVTEPTQNSFTYTLADQLVSFATTRNMKVRGHTLVWHSQLPKWVSEGTWTRDTLTAVIENHIDKVMTKYKGQLFHWDVVNEIFNEDGTWRPSVFYKTLGEDFVAIAFRKARAVDPSVKLYINDYNTDAINSKSTALYNLVKKLLAAGVPIDGVGFQSHMIVGQVPSDFQANFERFAALGVEVAITELDIRTTTPASSAALTQQQTDYKNAVLACVNVPKCVGVTVWGFTDKHSWIPSTFPGEGAALPYSDCYKPKPAYNGILSALGGTAVAIESCPTASTGNLPKGAVAIHSGTGGVATGWGDWSYETSNDFYSTAGPSPLIGSTNIKSTTTANNYGIISFKGSTTNFQGMADFVVYAAADFPFSLGLSATSENYYNSPTRPSSSICESTPSADKFVKCTLNIPELETEAGKHAWDRIMIWTNKAGPNTAYFSTIYLAPAGAAVETIAPPANSAVIFAGNGLASGWGDWSWACTNNAYFAGPPKPLIGDYVFQGTSNSGNYGGISFKGTTAAFQAPYKKIVFYAAADPKSTAAPNWSFRFEATSESYYASAEYPFSKICAGTLSSTSYTRCELSLDEFIAANGVHAWDRIDFMSKINTGQTLYLGYVWAEPAVASSTCSSVQPVTTTSTKVVTVTAPGETVTQTETTTAPAVTIVAPAATVTTTTTAAAVTVTNTATQTVTTVTTATPGPCPKQRKVCNGKYIDISCCENGTMCVKSILNDFTKSEFWNCVSYGGGLLDIFDRR</sequence>
<evidence type="ECO:0000256" key="5">
    <source>
        <dbReference type="ARBA" id="ARBA00022801"/>
    </source>
</evidence>
<dbReference type="Pfam" id="PF00331">
    <property type="entry name" value="Glyco_hydro_10"/>
    <property type="match status" value="1"/>
</dbReference>
<evidence type="ECO:0000256" key="1">
    <source>
        <dbReference type="ARBA" id="ARBA00000681"/>
    </source>
</evidence>
<comment type="catalytic activity">
    <reaction evidence="1 10">
        <text>Endohydrolysis of (1-&gt;4)-beta-D-xylosidic linkages in xylans.</text>
        <dbReference type="EC" id="3.2.1.8"/>
    </reaction>
</comment>
<feature type="chain" id="PRO_5041897240" description="Beta-xylanase" evidence="11">
    <location>
        <begin position="20"/>
        <end position="811"/>
    </location>
</feature>
<keyword evidence="7 10" id="KW-0326">Glycosidase</keyword>
<keyword evidence="4 11" id="KW-0732">Signal</keyword>
<dbReference type="EMBL" id="JADGJD010000001">
    <property type="protein sequence ID" value="KAJ3057573.1"/>
    <property type="molecule type" value="Genomic_DNA"/>
</dbReference>
<dbReference type="GO" id="GO:0031176">
    <property type="term" value="F:endo-1,4-beta-xylanase activity"/>
    <property type="evidence" value="ECO:0007669"/>
    <property type="project" value="UniProtKB-EC"/>
</dbReference>
<dbReference type="PROSITE" id="PS00591">
    <property type="entry name" value="GH10_1"/>
    <property type="match status" value="1"/>
</dbReference>
<dbReference type="Gene3D" id="3.20.20.80">
    <property type="entry name" value="Glycosidases"/>
    <property type="match status" value="1"/>
</dbReference>
<dbReference type="PANTHER" id="PTHR31490:SF88">
    <property type="entry name" value="BETA-XYLANASE"/>
    <property type="match status" value="1"/>
</dbReference>
<dbReference type="PANTHER" id="PTHR31490">
    <property type="entry name" value="GLYCOSYL HYDROLASE"/>
    <property type="match status" value="1"/>
</dbReference>
<evidence type="ECO:0000256" key="11">
    <source>
        <dbReference type="SAM" id="SignalP"/>
    </source>
</evidence>
<evidence type="ECO:0000256" key="10">
    <source>
        <dbReference type="RuleBase" id="RU361174"/>
    </source>
</evidence>
<evidence type="ECO:0000256" key="8">
    <source>
        <dbReference type="ARBA" id="ARBA00023326"/>
    </source>
</evidence>
<proteinExistence type="inferred from homology"/>
<protein>
    <recommendedName>
        <fullName evidence="10">Beta-xylanase</fullName>
        <ecNumber evidence="10">3.2.1.8</ecNumber>
    </recommendedName>
</protein>
<dbReference type="GO" id="GO:0045493">
    <property type="term" value="P:xylan catabolic process"/>
    <property type="evidence" value="ECO:0007669"/>
    <property type="project" value="UniProtKB-KW"/>
</dbReference>
<accession>A0AAD5X6S9</accession>
<evidence type="ECO:0000313" key="14">
    <source>
        <dbReference type="Proteomes" id="UP001212841"/>
    </source>
</evidence>
<evidence type="ECO:0000313" key="13">
    <source>
        <dbReference type="EMBL" id="KAJ3057573.1"/>
    </source>
</evidence>
<keyword evidence="6 10" id="KW-0119">Carbohydrate metabolism</keyword>
<dbReference type="SMART" id="SM00633">
    <property type="entry name" value="Glyco_10"/>
    <property type="match status" value="1"/>
</dbReference>
<keyword evidence="14" id="KW-1185">Reference proteome</keyword>
<feature type="signal peptide" evidence="11">
    <location>
        <begin position="1"/>
        <end position="19"/>
    </location>
</feature>
<feature type="active site" description="Nucleophile" evidence="9">
    <location>
        <position position="253"/>
    </location>
</feature>
<dbReference type="EC" id="3.2.1.8" evidence="10"/>
<comment type="caution">
    <text evidence="13">The sequence shown here is derived from an EMBL/GenBank/DDBJ whole genome shotgun (WGS) entry which is preliminary data.</text>
</comment>
<keyword evidence="3" id="KW-0858">Xylan degradation</keyword>
<keyword evidence="8 10" id="KW-0624">Polysaccharide degradation</keyword>
<evidence type="ECO:0000256" key="2">
    <source>
        <dbReference type="ARBA" id="ARBA00007495"/>
    </source>
</evidence>
<evidence type="ECO:0000259" key="12">
    <source>
        <dbReference type="PROSITE" id="PS51760"/>
    </source>
</evidence>
<dbReference type="PRINTS" id="PR00134">
    <property type="entry name" value="GLHYDRLASE10"/>
</dbReference>
<dbReference type="Proteomes" id="UP001212841">
    <property type="component" value="Unassembled WGS sequence"/>
</dbReference>
<evidence type="ECO:0000256" key="9">
    <source>
        <dbReference type="PROSITE-ProRule" id="PRU10061"/>
    </source>
</evidence>
<evidence type="ECO:0000256" key="3">
    <source>
        <dbReference type="ARBA" id="ARBA00022651"/>
    </source>
</evidence>
<comment type="similarity">
    <text evidence="2 10">Belongs to the glycosyl hydrolase 10 (cellulase F) family.</text>
</comment>
<dbReference type="SUPFAM" id="SSF51445">
    <property type="entry name" value="(Trans)glycosidases"/>
    <property type="match status" value="1"/>
</dbReference>
<dbReference type="InterPro" id="IPR017853">
    <property type="entry name" value="GH"/>
</dbReference>
<evidence type="ECO:0000256" key="6">
    <source>
        <dbReference type="ARBA" id="ARBA00023277"/>
    </source>
</evidence>
<dbReference type="AlphaFoldDB" id="A0AAD5X6S9"/>
<feature type="domain" description="GH10" evidence="12">
    <location>
        <begin position="20"/>
        <end position="331"/>
    </location>
</feature>
<organism evidence="13 14">
    <name type="scientific">Rhizophlyctis rosea</name>
    <dbReference type="NCBI Taxonomy" id="64517"/>
    <lineage>
        <taxon>Eukaryota</taxon>
        <taxon>Fungi</taxon>
        <taxon>Fungi incertae sedis</taxon>
        <taxon>Chytridiomycota</taxon>
        <taxon>Chytridiomycota incertae sedis</taxon>
        <taxon>Chytridiomycetes</taxon>
        <taxon>Rhizophlyctidales</taxon>
        <taxon>Rhizophlyctidaceae</taxon>
        <taxon>Rhizophlyctis</taxon>
    </lineage>
</organism>
<keyword evidence="5 10" id="KW-0378">Hydrolase</keyword>
<evidence type="ECO:0000256" key="4">
    <source>
        <dbReference type="ARBA" id="ARBA00022729"/>
    </source>
</evidence>
<gene>
    <name evidence="13" type="ORF">HK097_000040</name>
</gene>
<name>A0AAD5X6S9_9FUNG</name>
<dbReference type="InterPro" id="IPR001000">
    <property type="entry name" value="GH10_dom"/>
</dbReference>
<dbReference type="Gene3D" id="2.60.120.430">
    <property type="entry name" value="Galactose-binding lectin"/>
    <property type="match status" value="2"/>
</dbReference>
<dbReference type="InterPro" id="IPR044846">
    <property type="entry name" value="GH10"/>
</dbReference>
<evidence type="ECO:0000256" key="7">
    <source>
        <dbReference type="ARBA" id="ARBA00023295"/>
    </source>
</evidence>
<dbReference type="PROSITE" id="PS51760">
    <property type="entry name" value="GH10_2"/>
    <property type="match status" value="1"/>
</dbReference>